<dbReference type="Gene3D" id="3.30.390.10">
    <property type="entry name" value="Enolase-like, N-terminal domain"/>
    <property type="match status" value="1"/>
</dbReference>
<dbReference type="Pfam" id="PF13378">
    <property type="entry name" value="MR_MLE_C"/>
    <property type="match status" value="1"/>
</dbReference>
<dbReference type="PATRIC" id="fig|1429438.4.peg.4148"/>
<comment type="cofactor">
    <cofactor evidence="1">
        <name>Mg(2+)</name>
        <dbReference type="ChEBI" id="CHEBI:18420"/>
    </cofactor>
</comment>
<dbReference type="InterPro" id="IPR029065">
    <property type="entry name" value="Enolase_C-like"/>
</dbReference>
<dbReference type="SMART" id="SM00922">
    <property type="entry name" value="MR_MLE"/>
    <property type="match status" value="1"/>
</dbReference>
<dbReference type="GO" id="GO:0016052">
    <property type="term" value="P:carbohydrate catabolic process"/>
    <property type="evidence" value="ECO:0007669"/>
    <property type="project" value="TreeGrafter"/>
</dbReference>
<dbReference type="Proteomes" id="UP000019141">
    <property type="component" value="Unassembled WGS sequence"/>
</dbReference>
<dbReference type="Gene3D" id="3.20.20.120">
    <property type="entry name" value="Enolase-like C-terminal domain"/>
    <property type="match status" value="1"/>
</dbReference>
<evidence type="ECO:0000256" key="1">
    <source>
        <dbReference type="ARBA" id="ARBA00001946"/>
    </source>
</evidence>
<dbReference type="EMBL" id="AZHW01000624">
    <property type="protein sequence ID" value="ETW97751.1"/>
    <property type="molecule type" value="Genomic_DNA"/>
</dbReference>
<dbReference type="GO" id="GO:0016836">
    <property type="term" value="F:hydro-lyase activity"/>
    <property type="evidence" value="ECO:0007669"/>
    <property type="project" value="TreeGrafter"/>
</dbReference>
<dbReference type="PANTHER" id="PTHR13794">
    <property type="entry name" value="ENOLASE SUPERFAMILY, MANDELATE RACEMASE"/>
    <property type="match status" value="1"/>
</dbReference>
<evidence type="ECO:0000259" key="4">
    <source>
        <dbReference type="SMART" id="SM00922"/>
    </source>
</evidence>
<dbReference type="SUPFAM" id="SSF51604">
    <property type="entry name" value="Enolase C-terminal domain-like"/>
    <property type="match status" value="1"/>
</dbReference>
<dbReference type="SFLD" id="SFLDS00001">
    <property type="entry name" value="Enolase"/>
    <property type="match status" value="1"/>
</dbReference>
<keyword evidence="3" id="KW-0460">Magnesium</keyword>
<dbReference type="InterPro" id="IPR029017">
    <property type="entry name" value="Enolase-like_N"/>
</dbReference>
<comment type="caution">
    <text evidence="5">The sequence shown here is derived from an EMBL/GenBank/DDBJ whole genome shotgun (WGS) entry which is preliminary data.</text>
</comment>
<dbReference type="InterPro" id="IPR013342">
    <property type="entry name" value="Mandelate_racemase_C"/>
</dbReference>
<evidence type="ECO:0000313" key="6">
    <source>
        <dbReference type="Proteomes" id="UP000019141"/>
    </source>
</evidence>
<reference evidence="5 6" key="1">
    <citation type="journal article" date="2014" name="Nature">
        <title>An environmental bacterial taxon with a large and distinct metabolic repertoire.</title>
        <authorList>
            <person name="Wilson M.C."/>
            <person name="Mori T."/>
            <person name="Ruckert C."/>
            <person name="Uria A.R."/>
            <person name="Helf M.J."/>
            <person name="Takada K."/>
            <person name="Gernert C."/>
            <person name="Steffens U.A."/>
            <person name="Heycke N."/>
            <person name="Schmitt S."/>
            <person name="Rinke C."/>
            <person name="Helfrich E.J."/>
            <person name="Brachmann A.O."/>
            <person name="Gurgui C."/>
            <person name="Wakimoto T."/>
            <person name="Kracht M."/>
            <person name="Crusemann M."/>
            <person name="Hentschel U."/>
            <person name="Abe I."/>
            <person name="Matsunaga S."/>
            <person name="Kalinowski J."/>
            <person name="Takeyama H."/>
            <person name="Piel J."/>
        </authorList>
    </citation>
    <scope>NUCLEOTIDE SEQUENCE [LARGE SCALE GENOMIC DNA]</scope>
    <source>
        <strain evidence="6">TSY1</strain>
    </source>
</reference>
<dbReference type="CDD" id="cd03316">
    <property type="entry name" value="MR_like"/>
    <property type="match status" value="1"/>
</dbReference>
<protein>
    <recommendedName>
        <fullName evidence="4">Mandelate racemase/muconate lactonizing enzyme C-terminal domain-containing protein</fullName>
    </recommendedName>
</protein>
<dbReference type="Pfam" id="PF02746">
    <property type="entry name" value="MR_MLE_N"/>
    <property type="match status" value="1"/>
</dbReference>
<feature type="domain" description="Mandelate racemase/muconate lactonizing enzyme C-terminal" evidence="4">
    <location>
        <begin position="145"/>
        <end position="237"/>
    </location>
</feature>
<dbReference type="GO" id="GO:0000287">
    <property type="term" value="F:magnesium ion binding"/>
    <property type="evidence" value="ECO:0007669"/>
    <property type="project" value="TreeGrafter"/>
</dbReference>
<dbReference type="InterPro" id="IPR046945">
    <property type="entry name" value="RHMD-like"/>
</dbReference>
<evidence type="ECO:0000313" key="5">
    <source>
        <dbReference type="EMBL" id="ETW97751.1"/>
    </source>
</evidence>
<dbReference type="InterPro" id="IPR013341">
    <property type="entry name" value="Mandelate_racemase_N_dom"/>
</dbReference>
<organism evidence="5 6">
    <name type="scientific">Entotheonella factor</name>
    <dbReference type="NCBI Taxonomy" id="1429438"/>
    <lineage>
        <taxon>Bacteria</taxon>
        <taxon>Pseudomonadati</taxon>
        <taxon>Nitrospinota/Tectimicrobiota group</taxon>
        <taxon>Candidatus Tectimicrobiota</taxon>
        <taxon>Candidatus Entotheonellia</taxon>
        <taxon>Candidatus Entotheonellales</taxon>
        <taxon>Candidatus Entotheonellaceae</taxon>
        <taxon>Candidatus Entotheonella</taxon>
    </lineage>
</organism>
<evidence type="ECO:0000256" key="3">
    <source>
        <dbReference type="ARBA" id="ARBA00022842"/>
    </source>
</evidence>
<dbReference type="PANTHER" id="PTHR13794:SF58">
    <property type="entry name" value="MITOCHONDRIAL ENOLASE SUPERFAMILY MEMBER 1"/>
    <property type="match status" value="1"/>
</dbReference>
<keyword evidence="6" id="KW-1185">Reference proteome</keyword>
<dbReference type="InterPro" id="IPR036849">
    <property type="entry name" value="Enolase-like_C_sf"/>
</dbReference>
<evidence type="ECO:0000256" key="2">
    <source>
        <dbReference type="ARBA" id="ARBA00022723"/>
    </source>
</evidence>
<dbReference type="HOGENOM" id="CLU_030273_3_1_7"/>
<dbReference type="AlphaFoldDB" id="W4LK69"/>
<sequence length="363" mass="39934">MQITDVRADLISIPLQQDELASPWIAGGFRQQILVTVETDSGLTGYGEAFAYGVPRATLAVVNETLKPMLLGEDPSQISLLLDRMYRQTHLFGRYGITTFGISGVDIALWDLAGKCANMPLYQLLGGAIDTEIPTYASLVRYSEPEHVRIITERALHEGYGAVKLHQIDVESLRRARDLAGEDAYIMMDINCAWTPEEAMEMAQLCEPEDLYWLEEPLWPPEDFEGLAQLGSASGIPIATGENACTVYQFRRMLETGAATFIQPSVTKVGGISEWRKIAALAEAYNVTIAPHSPYFGAGLLATAHLAATTPRAAWLEYFYVTPEASIFQDFVGAQEGVFTVPDGPGLGLEIDMEVIERYRESA</sequence>
<keyword evidence="2" id="KW-0479">Metal-binding</keyword>
<name>W4LK69_ENTF1</name>
<dbReference type="SUPFAM" id="SSF54826">
    <property type="entry name" value="Enolase N-terminal domain-like"/>
    <property type="match status" value="1"/>
</dbReference>
<gene>
    <name evidence="5" type="ORF">ETSY1_21430</name>
</gene>
<proteinExistence type="predicted"/>
<accession>W4LK69</accession>